<keyword evidence="6 9" id="KW-1133">Transmembrane helix</keyword>
<evidence type="ECO:0000256" key="7">
    <source>
        <dbReference type="ARBA" id="ARBA00023136"/>
    </source>
</evidence>
<evidence type="ECO:0000256" key="5">
    <source>
        <dbReference type="ARBA" id="ARBA00022970"/>
    </source>
</evidence>
<keyword evidence="7 9" id="KW-0472">Membrane</keyword>
<name>A0A8S0WNB3_9FIRM</name>
<accession>A0A8S0WNB3</accession>
<dbReference type="Proteomes" id="UP001071230">
    <property type="component" value="Unassembled WGS sequence"/>
</dbReference>
<comment type="similarity">
    <text evidence="8">Belongs to the binding-protein-dependent transport system permease family. LivHM subfamily.</text>
</comment>
<feature type="transmembrane region" description="Helical" evidence="9">
    <location>
        <begin position="221"/>
        <end position="250"/>
    </location>
</feature>
<reference evidence="10" key="2">
    <citation type="submission" date="2020-01" db="EMBL/GenBank/DDBJ databases">
        <authorList>
            <person name="Hornung B."/>
        </authorList>
    </citation>
    <scope>NUCLEOTIDE SEQUENCE</scope>
    <source>
        <strain evidence="10">PacBioINE</strain>
    </source>
</reference>
<feature type="transmembrane region" description="Helical" evidence="9">
    <location>
        <begin position="6"/>
        <end position="27"/>
    </location>
</feature>
<dbReference type="EMBL" id="LR746496">
    <property type="protein sequence ID" value="CAA7601194.1"/>
    <property type="molecule type" value="Genomic_DNA"/>
</dbReference>
<dbReference type="InterPro" id="IPR001851">
    <property type="entry name" value="ABC_transp_permease"/>
</dbReference>
<reference evidence="11" key="1">
    <citation type="submission" date="2014-11" db="EMBL/GenBank/DDBJ databases">
        <authorList>
            <person name="Hornung B.V."/>
        </authorList>
    </citation>
    <scope>NUCLEOTIDE SEQUENCE</scope>
    <source>
        <strain evidence="11">INE</strain>
    </source>
</reference>
<dbReference type="Pfam" id="PF02653">
    <property type="entry name" value="BPD_transp_2"/>
    <property type="match status" value="1"/>
</dbReference>
<feature type="transmembrane region" description="Helical" evidence="9">
    <location>
        <begin position="61"/>
        <end position="79"/>
    </location>
</feature>
<keyword evidence="12" id="KW-1185">Reference proteome</keyword>
<keyword evidence="4 9" id="KW-0812">Transmembrane</keyword>
<dbReference type="PANTHER" id="PTHR11795:SF445">
    <property type="entry name" value="AMINO ACID ABC TRANSPORTER PERMEASE PROTEIN"/>
    <property type="match status" value="1"/>
</dbReference>
<dbReference type="CDD" id="cd06582">
    <property type="entry name" value="TM_PBP1_LivH_like"/>
    <property type="match status" value="1"/>
</dbReference>
<keyword evidence="5" id="KW-0029">Amino-acid transport</keyword>
<gene>
    <name evidence="10" type="ORF">DEACI_1847</name>
    <name evidence="11" type="ORF">DEACI_3004</name>
</gene>
<evidence type="ECO:0000313" key="12">
    <source>
        <dbReference type="Proteomes" id="UP001071230"/>
    </source>
</evidence>
<dbReference type="KEGG" id="aacx:DEACI_1847"/>
<feature type="transmembrane region" description="Helical" evidence="9">
    <location>
        <begin position="135"/>
        <end position="159"/>
    </location>
</feature>
<evidence type="ECO:0000256" key="2">
    <source>
        <dbReference type="ARBA" id="ARBA00022448"/>
    </source>
</evidence>
<evidence type="ECO:0000256" key="3">
    <source>
        <dbReference type="ARBA" id="ARBA00022475"/>
    </source>
</evidence>
<dbReference type="PANTHER" id="PTHR11795">
    <property type="entry name" value="BRANCHED-CHAIN AMINO ACID TRANSPORT SYSTEM PERMEASE PROTEIN LIVH"/>
    <property type="match status" value="1"/>
</dbReference>
<dbReference type="RefSeq" id="WP_240984752.1">
    <property type="nucleotide sequence ID" value="NZ_CDGJ01000082.1"/>
</dbReference>
<dbReference type="GO" id="GO:0006865">
    <property type="term" value="P:amino acid transport"/>
    <property type="evidence" value="ECO:0007669"/>
    <property type="project" value="UniProtKB-KW"/>
</dbReference>
<dbReference type="EMBL" id="CDGJ01000082">
    <property type="protein sequence ID" value="CEJ08527.1"/>
    <property type="molecule type" value="Genomic_DNA"/>
</dbReference>
<comment type="subcellular location">
    <subcellularLocation>
        <location evidence="1">Cell membrane</location>
        <topology evidence="1">Multi-pass membrane protein</topology>
    </subcellularLocation>
</comment>
<evidence type="ECO:0000256" key="4">
    <source>
        <dbReference type="ARBA" id="ARBA00022692"/>
    </source>
</evidence>
<protein>
    <submittedName>
        <fullName evidence="11">Branched-chain amino acid ABC transporter, permease protein</fullName>
    </submittedName>
    <submittedName>
        <fullName evidence="10">Branched-chain amino acid transport system / permease component</fullName>
    </submittedName>
</protein>
<dbReference type="GO" id="GO:0022857">
    <property type="term" value="F:transmembrane transporter activity"/>
    <property type="evidence" value="ECO:0007669"/>
    <property type="project" value="InterPro"/>
</dbReference>
<dbReference type="InterPro" id="IPR052157">
    <property type="entry name" value="BCAA_transport_permease"/>
</dbReference>
<proteinExistence type="inferred from homology"/>
<evidence type="ECO:0000256" key="9">
    <source>
        <dbReference type="SAM" id="Phobius"/>
    </source>
</evidence>
<dbReference type="GO" id="GO:0005886">
    <property type="term" value="C:plasma membrane"/>
    <property type="evidence" value="ECO:0007669"/>
    <property type="project" value="UniProtKB-SubCell"/>
</dbReference>
<evidence type="ECO:0000256" key="1">
    <source>
        <dbReference type="ARBA" id="ARBA00004651"/>
    </source>
</evidence>
<dbReference type="AlphaFoldDB" id="A0A8S0WNB3"/>
<feature type="transmembrane region" description="Helical" evidence="9">
    <location>
        <begin position="91"/>
        <end position="115"/>
    </location>
</feature>
<keyword evidence="3" id="KW-1003">Cell membrane</keyword>
<sequence length="288" mass="30717">MHLWLQIILNGILQGGILGISALAFSLQWGVMNLINLAHGSFQILAAYVAMVLLQRLGLDPFLAMPLVFLIFLAGGYLLQFGIINRVISGNLFMTLLLTYGLDFVLANFMILLFTADYKSVNTPYANSSWHLLGFQFPIVRTLALIFLVILSLLLWLFLEYSRTGRAIRATSMGTEPARLMGLKIPKVYALTFGLSSGLAAIGGIFFGLSNAFSPAAGGPLTVGAFVVTILGGVGTSWGPLVGGLILGVLDAVGSVILGPTYVNIITFGLLLIILILRPTGVLGRAAT</sequence>
<feature type="transmembrane region" description="Helical" evidence="9">
    <location>
        <begin position="257"/>
        <end position="277"/>
    </location>
</feature>
<evidence type="ECO:0000313" key="10">
    <source>
        <dbReference type="EMBL" id="CAA7601194.1"/>
    </source>
</evidence>
<evidence type="ECO:0000256" key="6">
    <source>
        <dbReference type="ARBA" id="ARBA00022989"/>
    </source>
</evidence>
<feature type="transmembrane region" description="Helical" evidence="9">
    <location>
        <begin position="188"/>
        <end position="209"/>
    </location>
</feature>
<keyword evidence="2" id="KW-0813">Transport</keyword>
<feature type="transmembrane region" description="Helical" evidence="9">
    <location>
        <begin position="34"/>
        <end position="55"/>
    </location>
</feature>
<organism evidence="10">
    <name type="scientific">Acididesulfobacillus acetoxydans</name>
    <dbReference type="NCBI Taxonomy" id="1561005"/>
    <lineage>
        <taxon>Bacteria</taxon>
        <taxon>Bacillati</taxon>
        <taxon>Bacillota</taxon>
        <taxon>Clostridia</taxon>
        <taxon>Eubacteriales</taxon>
        <taxon>Peptococcaceae</taxon>
        <taxon>Acididesulfobacillus</taxon>
    </lineage>
</organism>
<evidence type="ECO:0000313" key="11">
    <source>
        <dbReference type="EMBL" id="CEJ08527.1"/>
    </source>
</evidence>
<evidence type="ECO:0000256" key="8">
    <source>
        <dbReference type="ARBA" id="ARBA00037998"/>
    </source>
</evidence>
<dbReference type="Proteomes" id="UP000836597">
    <property type="component" value="Chromosome"/>
</dbReference>